<feature type="domain" description="Reverse transcriptase" evidence="1">
    <location>
        <begin position="11"/>
        <end position="243"/>
    </location>
</feature>
<dbReference type="OrthoDB" id="3251015at2759"/>
<dbReference type="Proteomes" id="UP000284706">
    <property type="component" value="Unassembled WGS sequence"/>
</dbReference>
<dbReference type="EMBL" id="NHYE01000440">
    <property type="protein sequence ID" value="PPR05725.1"/>
    <property type="molecule type" value="Genomic_DNA"/>
</dbReference>
<evidence type="ECO:0000313" key="2">
    <source>
        <dbReference type="EMBL" id="PPR05725.1"/>
    </source>
</evidence>
<evidence type="ECO:0000313" key="3">
    <source>
        <dbReference type="Proteomes" id="UP000284706"/>
    </source>
</evidence>
<dbReference type="InParanoid" id="A0A409YRS7"/>
<organism evidence="2 3">
    <name type="scientific">Gymnopilus dilepis</name>
    <dbReference type="NCBI Taxonomy" id="231916"/>
    <lineage>
        <taxon>Eukaryota</taxon>
        <taxon>Fungi</taxon>
        <taxon>Dikarya</taxon>
        <taxon>Basidiomycota</taxon>
        <taxon>Agaricomycotina</taxon>
        <taxon>Agaricomycetes</taxon>
        <taxon>Agaricomycetidae</taxon>
        <taxon>Agaricales</taxon>
        <taxon>Agaricineae</taxon>
        <taxon>Hymenogastraceae</taxon>
        <taxon>Gymnopilus</taxon>
    </lineage>
</organism>
<accession>A0A409YRS7</accession>
<sequence length="651" mass="73897">MFHKRNLRIDLTNWRGIMLSNFLANSPMTWLTHRLTTYATRKGLIPETQVATQRGVQTRDVISYLAGIKRFAQRNNQELYALQRDQMKGFDYLSPQGFYDAIQAYGLPAEIQALDFAAQHNTKVFIRTAFGMAGPIYVSGVTKQGGPMSPLKSTLTTTMGHRYLNDIATEEEGTLRIKTLNAKKNSPHTPEDLMMVQPTMVEAMDDSIIFATNLSTLRRFYLEMERFQFSYGWLTQWAKTILYALNAPEANIREKTLMPSITVEEGRIVEGTVTLHSVPMKVGEITFLKTEVDDTGSRFTELKHYIDNFNFPKFTSRTPVTLLRKIVSQCLISRTRALLSLQPVKHTEAGLLDKAIANKIHKLTGFPYQHNTDIMTLSLSCFGLDFPSITRINACIAIEGLARDLNHHIDTYRKLARITLNDWTCQLNRCVYPLDNIGLARNFTRHLGSIPAEWIIAQKLMSELKPRLELRRTNQNHILQERKTNAESLIKAFANLKQYPPSHREHEGKIWASDGSMYPANSGLLDRKTVVAAITGPATLVLKLYGRNSNILHGEVMGLIMGHILSSQIGVQQKLYSDHLNSVRFISDLDSNIDQSASLRSKNGRSYYRWLQDLRSRTNLQVLYTKAHTDGQSLEALLNDDADHYAADAQR</sequence>
<dbReference type="Pfam" id="PF00078">
    <property type="entry name" value="RVT_1"/>
    <property type="match status" value="1"/>
</dbReference>
<comment type="caution">
    <text evidence="2">The sequence shown here is derived from an EMBL/GenBank/DDBJ whole genome shotgun (WGS) entry which is preliminary data.</text>
</comment>
<reference evidence="2 3" key="1">
    <citation type="journal article" date="2018" name="Evol. Lett.">
        <title>Horizontal gene cluster transfer increased hallucinogenic mushroom diversity.</title>
        <authorList>
            <person name="Reynolds H.T."/>
            <person name="Vijayakumar V."/>
            <person name="Gluck-Thaler E."/>
            <person name="Korotkin H.B."/>
            <person name="Matheny P.B."/>
            <person name="Slot J.C."/>
        </authorList>
    </citation>
    <scope>NUCLEOTIDE SEQUENCE [LARGE SCALE GENOMIC DNA]</scope>
    <source>
        <strain evidence="2 3">SRW20</strain>
    </source>
</reference>
<keyword evidence="3" id="KW-1185">Reference proteome</keyword>
<name>A0A409YRS7_9AGAR</name>
<protein>
    <recommendedName>
        <fullName evidence="1">Reverse transcriptase domain-containing protein</fullName>
    </recommendedName>
</protein>
<evidence type="ECO:0000259" key="1">
    <source>
        <dbReference type="Pfam" id="PF00078"/>
    </source>
</evidence>
<gene>
    <name evidence="2" type="ORF">CVT26_008912</name>
</gene>
<dbReference type="AlphaFoldDB" id="A0A409YRS7"/>
<proteinExistence type="predicted"/>
<dbReference type="InterPro" id="IPR000477">
    <property type="entry name" value="RT_dom"/>
</dbReference>